<dbReference type="AlphaFoldDB" id="A0A160T220"/>
<dbReference type="KEGG" id="pbf:CFX0092_A1704"/>
<dbReference type="Proteomes" id="UP000215027">
    <property type="component" value="Chromosome I"/>
</dbReference>
<evidence type="ECO:0000313" key="2">
    <source>
        <dbReference type="Proteomes" id="UP000215027"/>
    </source>
</evidence>
<dbReference type="RefSeq" id="WP_095043047.1">
    <property type="nucleotide sequence ID" value="NZ_LN890655.1"/>
</dbReference>
<dbReference type="EMBL" id="LN890655">
    <property type="protein sequence ID" value="CUS03582.2"/>
    <property type="molecule type" value="Genomic_DNA"/>
</dbReference>
<protein>
    <submittedName>
        <fullName evidence="1">Uncharacterized protein</fullName>
    </submittedName>
</protein>
<sequence length="103" mass="11607">MVPNAEAILADSAKRLFPSLSKDEALAALLLERAQRNLIKYQSQARQYEAKYQRPFDEFRQTIVDGEPAEGEEQDYFDWELAVTGAADMTLEIGGLSEILEPN</sequence>
<reference evidence="1" key="1">
    <citation type="submission" date="2016-01" db="EMBL/GenBank/DDBJ databases">
        <authorList>
            <person name="Mcilroy J.S."/>
            <person name="Karst M S."/>
            <person name="Albertsen M."/>
        </authorList>
    </citation>
    <scope>NUCLEOTIDE SEQUENCE</scope>
    <source>
        <strain evidence="1">Cfx-K</strain>
    </source>
</reference>
<evidence type="ECO:0000313" key="1">
    <source>
        <dbReference type="EMBL" id="CUS03582.2"/>
    </source>
</evidence>
<proteinExistence type="predicted"/>
<keyword evidence="2" id="KW-1185">Reference proteome</keyword>
<gene>
    <name evidence="1" type="ORF">CFX0092_A1704</name>
</gene>
<accession>A0A160T220</accession>
<name>A0A160T220_9CHLR</name>
<organism evidence="1 2">
    <name type="scientific">Candidatus Promineifilum breve</name>
    <dbReference type="NCBI Taxonomy" id="1806508"/>
    <lineage>
        <taxon>Bacteria</taxon>
        <taxon>Bacillati</taxon>
        <taxon>Chloroflexota</taxon>
        <taxon>Ardenticatenia</taxon>
        <taxon>Candidatus Promineifilales</taxon>
        <taxon>Candidatus Promineifilaceae</taxon>
        <taxon>Candidatus Promineifilum</taxon>
    </lineage>
</organism>